<evidence type="ECO:0000313" key="4">
    <source>
        <dbReference type="Proteomes" id="UP001498398"/>
    </source>
</evidence>
<feature type="region of interest" description="Disordered" evidence="2">
    <location>
        <begin position="887"/>
        <end position="921"/>
    </location>
</feature>
<evidence type="ECO:0000256" key="1">
    <source>
        <dbReference type="SAM" id="Coils"/>
    </source>
</evidence>
<feature type="region of interest" description="Disordered" evidence="2">
    <location>
        <begin position="711"/>
        <end position="830"/>
    </location>
</feature>
<evidence type="ECO:0000313" key="3">
    <source>
        <dbReference type="EMBL" id="KAK7467535.1"/>
    </source>
</evidence>
<organism evidence="3 4">
    <name type="scientific">Marasmiellus scandens</name>
    <dbReference type="NCBI Taxonomy" id="2682957"/>
    <lineage>
        <taxon>Eukaryota</taxon>
        <taxon>Fungi</taxon>
        <taxon>Dikarya</taxon>
        <taxon>Basidiomycota</taxon>
        <taxon>Agaricomycotina</taxon>
        <taxon>Agaricomycetes</taxon>
        <taxon>Agaricomycetidae</taxon>
        <taxon>Agaricales</taxon>
        <taxon>Marasmiineae</taxon>
        <taxon>Omphalotaceae</taxon>
        <taxon>Marasmiellus</taxon>
    </lineage>
</organism>
<feature type="region of interest" description="Disordered" evidence="2">
    <location>
        <begin position="960"/>
        <end position="1009"/>
    </location>
</feature>
<feature type="region of interest" description="Disordered" evidence="2">
    <location>
        <begin position="1"/>
        <end position="117"/>
    </location>
</feature>
<dbReference type="Proteomes" id="UP001498398">
    <property type="component" value="Unassembled WGS sequence"/>
</dbReference>
<gene>
    <name evidence="3" type="ORF">VKT23_004589</name>
</gene>
<proteinExistence type="predicted"/>
<feature type="region of interest" description="Disordered" evidence="2">
    <location>
        <begin position="1166"/>
        <end position="1259"/>
    </location>
</feature>
<feature type="compositionally biased region" description="Pro residues" evidence="2">
    <location>
        <begin position="407"/>
        <end position="422"/>
    </location>
</feature>
<feature type="compositionally biased region" description="Low complexity" evidence="2">
    <location>
        <begin position="742"/>
        <end position="771"/>
    </location>
</feature>
<feature type="coiled-coil region" evidence="1">
    <location>
        <begin position="143"/>
        <end position="237"/>
    </location>
</feature>
<sequence length="1500" mass="160242">MSSKTRTSGARTSFTDSFFGGHTNSVGSVKRASRKPGSEKIEMPTPMTFPEPNVNKPLPEAGWGEDAQIFNLKSDTKRDHGSKKHSHSSSKHSRSKVYERQRDRDRATSLGSTPPGALVKLLVTEESNTRQTRKLLDSAFDKLQSASKRALEAEMQKRRAEDTALMQQTQLTMDVDEARRAASRAQHEVEMYKIRLHQLELEAQEAQETIKAAQEMKDDAERSAAKARATARKFKLEVAKIAARARGKEEGYYEGLRRGRLITDAGYDYIPGDGSAYIEEVGTEGEEEHKQRHRSRDRERELSTIRTPFGTQSQLSGRTESNPARHYPRYEHDRNYRRDEDHRRDREHERDHHQRGHSREPSHERRRYRAGEYSSPPETPRRDYYAHDRRPVQEPPVDIPEGVPVSMPVPSPAAHIPTPPQTTFPSRHSSHPLSPPLSSPHTARQEQAPPQTQVPTVNHVNNPVGSTSPNDVVPLAANAPVPPRPPPIPVASPPSQPPAVPQSPASQAPSQASSVPLAPGLYGDSRSIHLSPGIYPAVPPPDGVSPLPRINIPLGSGFHIDAAQNAPLSAGGVPFAPGLYRGPDGELAQPQPVMQPVAQSAPLPPGIPRSSPDSETPSTMTGISSINYLKNFPMRVPTAEGSVSGSERGIPGVAGSSGTRSGSRAGIRPGGTFGFERELSTIHEHSREGTPSGGEGVNLEHRSRAVDQWRRSLGDDPNNHLRPPSTGSARAYSGGDLRRKQSSTTTGSSSIQIQVQSPSPVPSPSGSYSSIHTARNGAQGHYYPNDLQPQQPGYLSPHHAPKHLISPDPEPDEPPVIPVERPETFPRKSAMRKSVPKIYENLPNGFVANGHGYANGYGYVDPRVGALGKGVQNMHLADPYYSRDKVRRRSFEYSESEEDDEDEDEDEDSADGAWLPAPPGAVTGGMPINVPLAPGIGPNYHPTPTGLNLMSFPVVAANGSLESSGRGSGDSRGGSVSGTPRMYAMNLNGMPPGFSRPATTASGKSSRRNSLKAPIYDVYSGVGHGQSMMKQPNMQMPNGAVPQYGQIQPTPGQSTITPAVHSIPEPTVPHYSTGQSSQHGSSITPAAAAMPRPEVPQYPQSGPVLQGSSITAAALSMPHASVPHYASPPVASGQQGSAITQASMTMPNLGVPQFSQPSFPEPTVPQYGTGRQASTVSDPRAPYGGSGTSRITAPAMSMPAPSSTVTAPQMSMPTPGSEDNSVQFPTPNVVDYTRGATGRPSTMTTPQMSMPTPGSGDDSVQFPTPNVVDYTKGTPAMRPSSTAPGLVNMPSPSIPQYPQTPGGSAITPAQIPFPEPSPRIGASVPMPDHGNSVITAPQIPFPEPSSSITAPQTEMPHPTSTLTGGTVSMPSPNVQYTPGGGLAHNPLPLPPRMTPSMSATLHLNPSSPVIPGADPWNATGTPNLSRRSSLHAGTTPSMGPQPLPVATGNSKKKKKKKGKQAKAALGPVDSDDDEDPDQITMRNTLVNASTLTARAPSIYS</sequence>
<keyword evidence="4" id="KW-1185">Reference proteome</keyword>
<feature type="compositionally biased region" description="Polar residues" evidence="2">
    <location>
        <begin position="1"/>
        <end position="27"/>
    </location>
</feature>
<feature type="compositionally biased region" description="Acidic residues" evidence="2">
    <location>
        <begin position="894"/>
        <end position="910"/>
    </location>
</feature>
<feature type="compositionally biased region" description="Pro residues" evidence="2">
    <location>
        <begin position="480"/>
        <end position="501"/>
    </location>
</feature>
<keyword evidence="1" id="KW-0175">Coiled coil</keyword>
<feature type="compositionally biased region" description="Basic and acidic residues" evidence="2">
    <location>
        <begin position="328"/>
        <end position="363"/>
    </location>
</feature>
<reference evidence="3 4" key="1">
    <citation type="submission" date="2024-01" db="EMBL/GenBank/DDBJ databases">
        <title>A draft genome for the cacao thread blight pathogen Marasmiellus scandens.</title>
        <authorList>
            <person name="Baruah I.K."/>
            <person name="Leung J."/>
            <person name="Bukari Y."/>
            <person name="Amoako-Attah I."/>
            <person name="Meinhardt L.W."/>
            <person name="Bailey B.A."/>
            <person name="Cohen S.P."/>
        </authorList>
    </citation>
    <scope>NUCLEOTIDE SEQUENCE [LARGE SCALE GENOMIC DNA]</scope>
    <source>
        <strain evidence="3 4">GH-19</strain>
    </source>
</reference>
<feature type="compositionally biased region" description="Gly residues" evidence="2">
    <location>
        <begin position="966"/>
        <end position="976"/>
    </location>
</feature>
<feature type="compositionally biased region" description="Basic residues" evidence="2">
    <location>
        <begin position="1450"/>
        <end position="1460"/>
    </location>
</feature>
<feature type="compositionally biased region" description="Polar residues" evidence="2">
    <location>
        <begin position="1344"/>
        <end position="1376"/>
    </location>
</feature>
<feature type="compositionally biased region" description="Polar residues" evidence="2">
    <location>
        <begin position="304"/>
        <end position="322"/>
    </location>
</feature>
<feature type="compositionally biased region" description="Polar residues" evidence="2">
    <location>
        <begin position="1200"/>
        <end position="1226"/>
    </location>
</feature>
<feature type="region of interest" description="Disordered" evidence="2">
    <location>
        <begin position="1343"/>
        <end position="1381"/>
    </location>
</feature>
<feature type="region of interest" description="Disordered" evidence="2">
    <location>
        <begin position="1403"/>
        <end position="1484"/>
    </location>
</feature>
<feature type="compositionally biased region" description="Basic residues" evidence="2">
    <location>
        <begin position="80"/>
        <end position="95"/>
    </location>
</feature>
<feature type="compositionally biased region" description="Basic and acidic residues" evidence="2">
    <location>
        <begin position="96"/>
        <end position="107"/>
    </location>
</feature>
<feature type="compositionally biased region" description="Low complexity" evidence="2">
    <location>
        <begin position="502"/>
        <end position="519"/>
    </location>
</feature>
<feature type="compositionally biased region" description="Polar residues" evidence="2">
    <location>
        <begin position="448"/>
        <end position="470"/>
    </location>
</feature>
<feature type="compositionally biased region" description="Polar residues" evidence="2">
    <location>
        <begin position="1418"/>
        <end position="1438"/>
    </location>
</feature>
<dbReference type="EMBL" id="JBANRG010000004">
    <property type="protein sequence ID" value="KAK7467535.1"/>
    <property type="molecule type" value="Genomic_DNA"/>
</dbReference>
<protein>
    <submittedName>
        <fullName evidence="3">Uncharacterized protein</fullName>
    </submittedName>
</protein>
<feature type="compositionally biased region" description="Low complexity" evidence="2">
    <location>
        <begin position="1240"/>
        <end position="1255"/>
    </location>
</feature>
<accession>A0ABR1JVC5</accession>
<feature type="compositionally biased region" description="Low complexity" evidence="2">
    <location>
        <begin position="654"/>
        <end position="666"/>
    </location>
</feature>
<feature type="region of interest" description="Disordered" evidence="2">
    <location>
        <begin position="282"/>
        <end position="520"/>
    </location>
</feature>
<name>A0ABR1JVC5_9AGAR</name>
<feature type="compositionally biased region" description="Basic and acidic residues" evidence="2">
    <location>
        <begin position="379"/>
        <end position="392"/>
    </location>
</feature>
<comment type="caution">
    <text evidence="3">The sequence shown here is derived from an EMBL/GenBank/DDBJ whole genome shotgun (WGS) entry which is preliminary data.</text>
</comment>
<feature type="region of interest" description="Disordered" evidence="2">
    <location>
        <begin position="638"/>
        <end position="673"/>
    </location>
</feature>
<evidence type="ECO:0000256" key="2">
    <source>
        <dbReference type="SAM" id="MobiDB-lite"/>
    </source>
</evidence>